<dbReference type="PANTHER" id="PTHR19375">
    <property type="entry name" value="HEAT SHOCK PROTEIN 70KDA"/>
    <property type="match status" value="1"/>
</dbReference>
<dbReference type="GO" id="GO:0005524">
    <property type="term" value="F:ATP binding"/>
    <property type="evidence" value="ECO:0007669"/>
    <property type="project" value="UniProtKB-KW"/>
</dbReference>
<dbReference type="InterPro" id="IPR043129">
    <property type="entry name" value="ATPase_NBD"/>
</dbReference>
<dbReference type="Gene3D" id="3.30.420.40">
    <property type="match status" value="2"/>
</dbReference>
<evidence type="ECO:0000313" key="4">
    <source>
        <dbReference type="Proteomes" id="UP001472866"/>
    </source>
</evidence>
<dbReference type="SUPFAM" id="SSF53067">
    <property type="entry name" value="Actin-like ATPase domain"/>
    <property type="match status" value="2"/>
</dbReference>
<dbReference type="PRINTS" id="PR00301">
    <property type="entry name" value="HEATSHOCK70"/>
</dbReference>
<dbReference type="AlphaFoldDB" id="A0AAX4P9T6"/>
<keyword evidence="3" id="KW-0346">Stress response</keyword>
<dbReference type="EMBL" id="CP151506">
    <property type="protein sequence ID" value="WZN62826.1"/>
    <property type="molecule type" value="Genomic_DNA"/>
</dbReference>
<keyword evidence="2" id="KW-0067">ATP-binding</keyword>
<keyword evidence="4" id="KW-1185">Reference proteome</keyword>
<dbReference type="Gene3D" id="3.90.640.10">
    <property type="entry name" value="Actin, Chain A, domain 4"/>
    <property type="match status" value="1"/>
</dbReference>
<organism evidence="3 4">
    <name type="scientific">Chloropicon roscoffensis</name>
    <dbReference type="NCBI Taxonomy" id="1461544"/>
    <lineage>
        <taxon>Eukaryota</taxon>
        <taxon>Viridiplantae</taxon>
        <taxon>Chlorophyta</taxon>
        <taxon>Chloropicophyceae</taxon>
        <taxon>Chloropicales</taxon>
        <taxon>Chloropicaceae</taxon>
        <taxon>Chloropicon</taxon>
    </lineage>
</organism>
<evidence type="ECO:0000313" key="3">
    <source>
        <dbReference type="EMBL" id="WZN62826.1"/>
    </source>
</evidence>
<sequence>MPPATANRGTEAAMRCCAALQASITGRGFARPERRQGRQRRTWLTRAIGIDLGTTNSAVAVTEDGRTFVVPGPDQTKVTRSIVSYGDDGEITVGQSAKVLELITNASTFYSVKRLMGRRVCELDSRMYELLPYFIMNDADSSDFAALRCPSRDCVLKPEHVSSEILKALKLSAEEYLRKEVTEAVISVPAYFGEMERSATQEAAAKAGLSVLRMINEPAAAAVAYGIGKENNEFLLVFDLGGGTFDVSVLQVGDDVFEVLKSSGNNFLGGDDFDACLLDWLLAGMDDKALQGISQSPLAMYELKEAAEAAKICLSTNPTAEIDVTLNGIDGCGPVSIRKTIDVDLFEELTLHLIDEMDRTLREVLYGVETAEGAAVTEDDLEVVLVGGATQMRCISKLIVERVGKEPKSGLVNPDEAVAVGAGLTAAALKGLIPREDIILLDENPSAEDLDLLGRKLEALVDSFSDGKKKWW</sequence>
<dbReference type="Proteomes" id="UP001472866">
    <property type="component" value="Chromosome 06"/>
</dbReference>
<proteinExistence type="predicted"/>
<dbReference type="GO" id="GO:0140662">
    <property type="term" value="F:ATP-dependent protein folding chaperone"/>
    <property type="evidence" value="ECO:0007669"/>
    <property type="project" value="InterPro"/>
</dbReference>
<dbReference type="InterPro" id="IPR013126">
    <property type="entry name" value="Hsp_70_fam"/>
</dbReference>
<name>A0AAX4P9T6_9CHLO</name>
<dbReference type="FunFam" id="3.90.640.10:FF:000003">
    <property type="entry name" value="Molecular chaperone DnaK"/>
    <property type="match status" value="1"/>
</dbReference>
<protein>
    <submittedName>
        <fullName evidence="3">Heat shock protein Hsp70</fullName>
    </submittedName>
</protein>
<evidence type="ECO:0000256" key="2">
    <source>
        <dbReference type="ARBA" id="ARBA00022840"/>
    </source>
</evidence>
<evidence type="ECO:0000256" key="1">
    <source>
        <dbReference type="ARBA" id="ARBA00022741"/>
    </source>
</evidence>
<accession>A0AAX4P9T6</accession>
<reference evidence="3 4" key="1">
    <citation type="submission" date="2024-03" db="EMBL/GenBank/DDBJ databases">
        <title>Complete genome sequence of the green alga Chloropicon roscoffensis RCC1871.</title>
        <authorList>
            <person name="Lemieux C."/>
            <person name="Pombert J.-F."/>
            <person name="Otis C."/>
            <person name="Turmel M."/>
        </authorList>
    </citation>
    <scope>NUCLEOTIDE SEQUENCE [LARGE SCALE GENOMIC DNA]</scope>
    <source>
        <strain evidence="3 4">RCC1871</strain>
    </source>
</reference>
<keyword evidence="1" id="KW-0547">Nucleotide-binding</keyword>
<dbReference type="PROSITE" id="PS00329">
    <property type="entry name" value="HSP70_2"/>
    <property type="match status" value="1"/>
</dbReference>
<gene>
    <name evidence="3" type="ORF">HKI87_06g43680</name>
</gene>
<dbReference type="InterPro" id="IPR018181">
    <property type="entry name" value="Heat_shock_70_CS"/>
</dbReference>
<dbReference type="Pfam" id="PF00012">
    <property type="entry name" value="HSP70"/>
    <property type="match status" value="1"/>
</dbReference>
<dbReference type="PROSITE" id="PS00297">
    <property type="entry name" value="HSP70_1"/>
    <property type="match status" value="1"/>
</dbReference>